<keyword evidence="2" id="KW-0805">Transcription regulation</keyword>
<evidence type="ECO:0000313" key="12">
    <source>
        <dbReference type="Proteomes" id="UP001168478"/>
    </source>
</evidence>
<dbReference type="PANTHER" id="PTHR42756:SF1">
    <property type="entry name" value="TRANSCRIPTIONAL REPRESSOR OF EMRAB OPERON"/>
    <property type="match status" value="1"/>
</dbReference>
<evidence type="ECO:0000256" key="3">
    <source>
        <dbReference type="ARBA" id="ARBA00023125"/>
    </source>
</evidence>
<evidence type="ECO:0000313" key="11">
    <source>
        <dbReference type="Proteomes" id="UP001167831"/>
    </source>
</evidence>
<protein>
    <recommendedName>
        <fullName evidence="6">HTH-type transcriptional regulator SarZ</fullName>
    </recommendedName>
    <alternativeName>
        <fullName evidence="7">Staphylococcal accessory regulator Z</fullName>
    </alternativeName>
</protein>
<feature type="domain" description="HTH marR-type" evidence="8">
    <location>
        <begin position="10"/>
        <end position="143"/>
    </location>
</feature>
<dbReference type="EMBL" id="JAUEIF010000006">
    <property type="protein sequence ID" value="MDN0025519.1"/>
    <property type="molecule type" value="Genomic_DNA"/>
</dbReference>
<reference evidence="10" key="1">
    <citation type="submission" date="2023-06" db="EMBL/GenBank/DDBJ databases">
        <authorList>
            <person name="Zeman M."/>
            <person name="Kubasova T."/>
            <person name="Jahodarova E."/>
            <person name="Nykrynova M."/>
            <person name="Rychlik I."/>
        </authorList>
    </citation>
    <scope>NUCLEOTIDE SEQUENCE</scope>
    <source>
        <strain evidence="10">ET15</strain>
        <strain evidence="9">ET37</strain>
    </source>
</reference>
<comment type="caution">
    <text evidence="10">The sequence shown here is derived from an EMBL/GenBank/DDBJ whole genome shotgun (WGS) entry which is preliminary data.</text>
</comment>
<dbReference type="InterPro" id="IPR055166">
    <property type="entry name" value="Transc_reg_Sar_Rot_HTH"/>
</dbReference>
<dbReference type="AlphaFoldDB" id="A0AAW7JI47"/>
<dbReference type="SMART" id="SM00347">
    <property type="entry name" value="HTH_MARR"/>
    <property type="match status" value="1"/>
</dbReference>
<evidence type="ECO:0000259" key="8">
    <source>
        <dbReference type="PROSITE" id="PS50995"/>
    </source>
</evidence>
<accession>A0AAW7JI47</accession>
<comment type="similarity">
    <text evidence="5">Belongs to the SarZ family.</text>
</comment>
<evidence type="ECO:0000256" key="4">
    <source>
        <dbReference type="ARBA" id="ARBA00023163"/>
    </source>
</evidence>
<dbReference type="Proteomes" id="UP001167831">
    <property type="component" value="Unassembled WGS sequence"/>
</dbReference>
<sequence>MNNIQPQLLDDEISFKLYSLNRLIQQTYQDYLVPLGITYPQYLVMKILFEEDGIPVNVISARLMLESNTVTPLLQRMERLGLISRGLRCSDQRQRIISLTEKGKNMRMNVRDVSARVATSLSEMNMSCPTAENLGRLLTEFITKMR</sequence>
<gene>
    <name evidence="9" type="ORF">QVN81_05520</name>
    <name evidence="10" type="ORF">QVN84_08305</name>
</gene>
<keyword evidence="11" id="KW-1185">Reference proteome</keyword>
<dbReference type="EMBL" id="JAUEIE010000004">
    <property type="protein sequence ID" value="MDN0022484.1"/>
    <property type="molecule type" value="Genomic_DNA"/>
</dbReference>
<evidence type="ECO:0000313" key="9">
    <source>
        <dbReference type="EMBL" id="MDN0022484.1"/>
    </source>
</evidence>
<dbReference type="Pfam" id="PF22381">
    <property type="entry name" value="Staph_reg_Sar_Rot"/>
    <property type="match status" value="1"/>
</dbReference>
<keyword evidence="3" id="KW-0238">DNA-binding</keyword>
<comment type="subcellular location">
    <subcellularLocation>
        <location evidence="1">Cytoplasm</location>
    </subcellularLocation>
</comment>
<proteinExistence type="inferred from homology"/>
<keyword evidence="4" id="KW-0804">Transcription</keyword>
<dbReference type="GO" id="GO:0003677">
    <property type="term" value="F:DNA binding"/>
    <property type="evidence" value="ECO:0007669"/>
    <property type="project" value="UniProtKB-KW"/>
</dbReference>
<dbReference type="InterPro" id="IPR036388">
    <property type="entry name" value="WH-like_DNA-bd_sf"/>
</dbReference>
<dbReference type="Gene3D" id="1.10.10.10">
    <property type="entry name" value="Winged helix-like DNA-binding domain superfamily/Winged helix DNA-binding domain"/>
    <property type="match status" value="1"/>
</dbReference>
<evidence type="ECO:0000256" key="7">
    <source>
        <dbReference type="ARBA" id="ARBA00047207"/>
    </source>
</evidence>
<dbReference type="RefSeq" id="WP_289825014.1">
    <property type="nucleotide sequence ID" value="NZ_JAUEIE010000004.1"/>
</dbReference>
<dbReference type="SUPFAM" id="SSF46785">
    <property type="entry name" value="Winged helix' DNA-binding domain"/>
    <property type="match status" value="1"/>
</dbReference>
<dbReference type="GO" id="GO:0003700">
    <property type="term" value="F:DNA-binding transcription factor activity"/>
    <property type="evidence" value="ECO:0007669"/>
    <property type="project" value="InterPro"/>
</dbReference>
<evidence type="ECO:0000313" key="10">
    <source>
        <dbReference type="EMBL" id="MDN0025519.1"/>
    </source>
</evidence>
<dbReference type="InterPro" id="IPR036390">
    <property type="entry name" value="WH_DNA-bd_sf"/>
</dbReference>
<evidence type="ECO:0000256" key="1">
    <source>
        <dbReference type="ARBA" id="ARBA00004496"/>
    </source>
</evidence>
<evidence type="ECO:0000256" key="6">
    <source>
        <dbReference type="ARBA" id="ARBA00047188"/>
    </source>
</evidence>
<dbReference type="Proteomes" id="UP001168478">
    <property type="component" value="Unassembled WGS sequence"/>
</dbReference>
<dbReference type="PANTHER" id="PTHR42756">
    <property type="entry name" value="TRANSCRIPTIONAL REGULATOR, MARR"/>
    <property type="match status" value="1"/>
</dbReference>
<reference evidence="10" key="2">
    <citation type="submission" date="2023-08" db="EMBL/GenBank/DDBJ databases">
        <title>Identification and characterization of horizontal gene transfer across gut microbiota members of farm animals based on homology search.</title>
        <authorList>
            <person name="Schwarzerova J."/>
            <person name="Nykrynova M."/>
            <person name="Jureckova K."/>
            <person name="Cejkova D."/>
            <person name="Rychlik I."/>
        </authorList>
    </citation>
    <scope>NUCLEOTIDE SEQUENCE</scope>
    <source>
        <strain evidence="10">ET15</strain>
        <strain evidence="9">ET37</strain>
    </source>
</reference>
<organism evidence="10 12">
    <name type="scientific">Leyella lascolaii</name>
    <dbReference type="NCBI Taxonomy" id="1776379"/>
    <lineage>
        <taxon>Bacteria</taxon>
        <taxon>Pseudomonadati</taxon>
        <taxon>Bacteroidota</taxon>
        <taxon>Bacteroidia</taxon>
        <taxon>Bacteroidales</taxon>
        <taxon>Prevotellaceae</taxon>
        <taxon>Leyella</taxon>
    </lineage>
</organism>
<dbReference type="InterPro" id="IPR000835">
    <property type="entry name" value="HTH_MarR-typ"/>
</dbReference>
<name>A0AAW7JI47_9BACT</name>
<evidence type="ECO:0000256" key="5">
    <source>
        <dbReference type="ARBA" id="ARBA00046337"/>
    </source>
</evidence>
<dbReference type="PROSITE" id="PS50995">
    <property type="entry name" value="HTH_MARR_2"/>
    <property type="match status" value="1"/>
</dbReference>
<evidence type="ECO:0000256" key="2">
    <source>
        <dbReference type="ARBA" id="ARBA00023015"/>
    </source>
</evidence>